<reference evidence="1 2" key="1">
    <citation type="submission" date="2020-08" db="EMBL/GenBank/DDBJ databases">
        <title>Genomic Encyclopedia of Type Strains, Phase IV (KMG-IV): sequencing the most valuable type-strain genomes for metagenomic binning, comparative biology and taxonomic classification.</title>
        <authorList>
            <person name="Goeker M."/>
        </authorList>
    </citation>
    <scope>NUCLEOTIDE SEQUENCE [LARGE SCALE GENOMIC DNA]</scope>
    <source>
        <strain evidence="1 2">DSM 19612</strain>
    </source>
</reference>
<keyword evidence="1" id="KW-0808">Transferase</keyword>
<dbReference type="EMBL" id="JACHGH010000002">
    <property type="protein sequence ID" value="MBB6452349.1"/>
    <property type="molecule type" value="Genomic_DNA"/>
</dbReference>
<evidence type="ECO:0000313" key="1">
    <source>
        <dbReference type="EMBL" id="MBB6452349.1"/>
    </source>
</evidence>
<sequence>MSTLKWNNKKVKLEKAREWIKDSFDECVEVIGPIEIFRSNDWGITSLFEIKTGQDTKSVVLKIGFLSIFKPSVSIYETLSKLHSKHLPTFLCGETKENFTWLVFEKFDAQLVRELDSRSAYRKMGKTMGRIQKELAPIVKLDDKIPSLPIGKLAVLLPDFVKDKYAKYKGVWKDKLSNQDVKVIIENVTKILSQLNEKLVSIHHLDFHGKNAAIDNRTGEVILFDFEEAVITHPFFTLDKLLREVKELDKVTDKNNGWTSVQQDIIHAYLEVFGKSQKEFDLAMVVAPIVEAYLGSFFIKEVGWENLEPDLYLDSFMITKERLSLLS</sequence>
<proteinExistence type="predicted"/>
<dbReference type="AlphaFoldDB" id="A0A841PU29"/>
<dbReference type="RefSeq" id="WP_174494984.1">
    <property type="nucleotide sequence ID" value="NZ_CADDWK010000002.1"/>
</dbReference>
<dbReference type="GO" id="GO:0016301">
    <property type="term" value="F:kinase activity"/>
    <property type="evidence" value="ECO:0007669"/>
    <property type="project" value="UniProtKB-KW"/>
</dbReference>
<dbReference type="InterPro" id="IPR011009">
    <property type="entry name" value="Kinase-like_dom_sf"/>
</dbReference>
<accession>A0A841PU29</accession>
<organism evidence="1 2">
    <name type="scientific">Salirhabdus euzebyi</name>
    <dbReference type="NCBI Taxonomy" id="394506"/>
    <lineage>
        <taxon>Bacteria</taxon>
        <taxon>Bacillati</taxon>
        <taxon>Bacillota</taxon>
        <taxon>Bacilli</taxon>
        <taxon>Bacillales</taxon>
        <taxon>Bacillaceae</taxon>
        <taxon>Salirhabdus</taxon>
    </lineage>
</organism>
<keyword evidence="2" id="KW-1185">Reference proteome</keyword>
<name>A0A841PU29_9BACI</name>
<protein>
    <submittedName>
        <fullName evidence="1">Thiamine kinase-like enzyme</fullName>
    </submittedName>
</protein>
<dbReference type="Gene3D" id="3.90.1200.10">
    <property type="match status" value="1"/>
</dbReference>
<comment type="caution">
    <text evidence="1">The sequence shown here is derived from an EMBL/GenBank/DDBJ whole genome shotgun (WGS) entry which is preliminary data.</text>
</comment>
<evidence type="ECO:0000313" key="2">
    <source>
        <dbReference type="Proteomes" id="UP000581688"/>
    </source>
</evidence>
<dbReference type="Proteomes" id="UP000581688">
    <property type="component" value="Unassembled WGS sequence"/>
</dbReference>
<gene>
    <name evidence="1" type="ORF">HNQ94_000794</name>
</gene>
<keyword evidence="1" id="KW-0418">Kinase</keyword>
<dbReference type="SUPFAM" id="SSF56112">
    <property type="entry name" value="Protein kinase-like (PK-like)"/>
    <property type="match status" value="1"/>
</dbReference>